<keyword evidence="4" id="KW-1185">Reference proteome</keyword>
<dbReference type="InterPro" id="IPR052698">
    <property type="entry name" value="MoCofactor_Util/Proc"/>
</dbReference>
<proteinExistence type="predicted"/>
<organism evidence="3 4">
    <name type="scientific">Jiella pelagia</name>
    <dbReference type="NCBI Taxonomy" id="2986949"/>
    <lineage>
        <taxon>Bacteria</taxon>
        <taxon>Pseudomonadati</taxon>
        <taxon>Pseudomonadota</taxon>
        <taxon>Alphaproteobacteria</taxon>
        <taxon>Hyphomicrobiales</taxon>
        <taxon>Aurantimonadaceae</taxon>
        <taxon>Jiella</taxon>
    </lineage>
</organism>
<evidence type="ECO:0000259" key="2">
    <source>
        <dbReference type="Pfam" id="PF13478"/>
    </source>
</evidence>
<protein>
    <submittedName>
        <fullName evidence="3">XdhC/CoxI family protein</fullName>
    </submittedName>
</protein>
<evidence type="ECO:0000259" key="1">
    <source>
        <dbReference type="Pfam" id="PF02625"/>
    </source>
</evidence>
<reference evidence="3" key="1">
    <citation type="submission" date="2022-12" db="EMBL/GenBank/DDBJ databases">
        <title>Jiella pelagia sp. nov., isolated from phosphonate enriched culture of Northwest Pacific surface seawater.</title>
        <authorList>
            <person name="Shin D.Y."/>
            <person name="Hwang C.Y."/>
        </authorList>
    </citation>
    <scope>NUCLEOTIDE SEQUENCE</scope>
    <source>
        <strain evidence="3">HL-NP1</strain>
    </source>
</reference>
<dbReference type="Pfam" id="PF02625">
    <property type="entry name" value="XdhC_CoxI"/>
    <property type="match status" value="1"/>
</dbReference>
<sequence>MQTSFDDKVLALRTKGEAFAIATVVRTVDATSAKPGAKALILADGTIAEGWIGGGCARGAVTRAAIEALGDGQPRFVSLRPEELLDAEGRSHGEEREGVRFARNRCPSKGSMDVFVEPVTPPPDLVVCGESPVALALCELSSRLGMRRTLCAPGLAEGKAPEVERLLDGFALQTGIGADRYVVVATQGKGDEAAMRAALAAGAVYIAFVGSRRKFAALCERLVADGVAPSDLAQVKSPAGLDISAITPDEIALSILAEIVAERRGRQRREDRSNGSP</sequence>
<dbReference type="InterPro" id="IPR003777">
    <property type="entry name" value="XdhC_CoxI"/>
</dbReference>
<dbReference type="PANTHER" id="PTHR30388:SF6">
    <property type="entry name" value="XANTHINE DEHYDROGENASE SUBUNIT A-RELATED"/>
    <property type="match status" value="1"/>
</dbReference>
<dbReference type="PANTHER" id="PTHR30388">
    <property type="entry name" value="ALDEHYDE OXIDOREDUCTASE MOLYBDENUM COFACTOR ASSEMBLY PROTEIN"/>
    <property type="match status" value="1"/>
</dbReference>
<dbReference type="RefSeq" id="WP_268881621.1">
    <property type="nucleotide sequence ID" value="NZ_CP114029.1"/>
</dbReference>
<accession>A0ABY7BZC0</accession>
<name>A0ABY7BZC0_9HYPH</name>
<dbReference type="InterPro" id="IPR027051">
    <property type="entry name" value="XdhC_Rossmann_dom"/>
</dbReference>
<feature type="domain" description="XdhC- CoxI" evidence="1">
    <location>
        <begin position="13"/>
        <end position="78"/>
    </location>
</feature>
<evidence type="ECO:0000313" key="4">
    <source>
        <dbReference type="Proteomes" id="UP001164020"/>
    </source>
</evidence>
<gene>
    <name evidence="3" type="ORF">OH818_02340</name>
</gene>
<dbReference type="Proteomes" id="UP001164020">
    <property type="component" value="Chromosome"/>
</dbReference>
<dbReference type="Gene3D" id="3.40.50.720">
    <property type="entry name" value="NAD(P)-binding Rossmann-like Domain"/>
    <property type="match status" value="1"/>
</dbReference>
<feature type="domain" description="XdhC Rossmann" evidence="2">
    <location>
        <begin position="125"/>
        <end position="259"/>
    </location>
</feature>
<evidence type="ECO:0000313" key="3">
    <source>
        <dbReference type="EMBL" id="WAP69179.1"/>
    </source>
</evidence>
<dbReference type="EMBL" id="CP114029">
    <property type="protein sequence ID" value="WAP69179.1"/>
    <property type="molecule type" value="Genomic_DNA"/>
</dbReference>
<dbReference type="Pfam" id="PF13478">
    <property type="entry name" value="XdhC_C"/>
    <property type="match status" value="1"/>
</dbReference>